<dbReference type="Gene3D" id="6.10.250.690">
    <property type="match status" value="1"/>
</dbReference>
<dbReference type="GO" id="GO:0000976">
    <property type="term" value="F:transcription cis-regulatory region binding"/>
    <property type="evidence" value="ECO:0007669"/>
    <property type="project" value="TreeGrafter"/>
</dbReference>
<dbReference type="CDD" id="cd00383">
    <property type="entry name" value="trans_reg_C"/>
    <property type="match status" value="1"/>
</dbReference>
<evidence type="ECO:0000256" key="4">
    <source>
        <dbReference type="ARBA" id="ARBA00023125"/>
    </source>
</evidence>
<dbReference type="Pfam" id="PF00072">
    <property type="entry name" value="Response_reg"/>
    <property type="match status" value="1"/>
</dbReference>
<dbReference type="PROSITE" id="PS51755">
    <property type="entry name" value="OMPR_PHOB"/>
    <property type="match status" value="1"/>
</dbReference>
<keyword evidence="3" id="KW-0805">Transcription regulation</keyword>
<dbReference type="HOGENOM" id="CLU_000445_30_4_0"/>
<organism evidence="10 11">
    <name type="scientific">Deinococcus maricopensis (strain DSM 21211 / LMG 22137 / NRRL B-23946 / LB-34)</name>
    <dbReference type="NCBI Taxonomy" id="709986"/>
    <lineage>
        <taxon>Bacteria</taxon>
        <taxon>Thermotogati</taxon>
        <taxon>Deinococcota</taxon>
        <taxon>Deinococci</taxon>
        <taxon>Deinococcales</taxon>
        <taxon>Deinococcaceae</taxon>
        <taxon>Deinococcus</taxon>
    </lineage>
</organism>
<dbReference type="InterPro" id="IPR039420">
    <property type="entry name" value="WalR-like"/>
</dbReference>
<evidence type="ECO:0000256" key="6">
    <source>
        <dbReference type="PROSITE-ProRule" id="PRU00169"/>
    </source>
</evidence>
<protein>
    <submittedName>
        <fullName evidence="10">Two component transcriptional regulator, winged helix family</fullName>
    </submittedName>
</protein>
<keyword evidence="4 7" id="KW-0238">DNA-binding</keyword>
<proteinExistence type="predicted"/>
<accession>E8U384</accession>
<sequence length="249" mass="27485" precursor="true">MRPLCPGAPGAQVTHSRAWYPGLVTTSSGPRILIVEDDPGIREYLSLGLRYEGFDVRSAATGGEGLTQYAEHGADLVVLDVMLPGPDGFAFLRDLRARDAVPVVMLTARDSVDDRILGLESGADDYLTKPFAFGELVARIRTVLRRARPDTLGIVRYADLELNETSREARRGGQRLDMRPTTFDLLVFLARHPERVLPKSVILDAVWGPQFLGSDNVVELYVGYARRALGTPPLLHTLRGAGYMLKEQR</sequence>
<keyword evidence="5" id="KW-0804">Transcription</keyword>
<evidence type="ECO:0000256" key="3">
    <source>
        <dbReference type="ARBA" id="ARBA00023015"/>
    </source>
</evidence>
<dbReference type="SMART" id="SM00862">
    <property type="entry name" value="Trans_reg_C"/>
    <property type="match status" value="1"/>
</dbReference>
<dbReference type="InterPro" id="IPR016032">
    <property type="entry name" value="Sig_transdc_resp-reg_C-effctor"/>
</dbReference>
<dbReference type="InterPro" id="IPR001789">
    <property type="entry name" value="Sig_transdc_resp-reg_receiver"/>
</dbReference>
<dbReference type="GO" id="GO:0005829">
    <property type="term" value="C:cytosol"/>
    <property type="evidence" value="ECO:0007669"/>
    <property type="project" value="TreeGrafter"/>
</dbReference>
<keyword evidence="2" id="KW-0902">Two-component regulatory system</keyword>
<dbReference type="SMART" id="SM00448">
    <property type="entry name" value="REC"/>
    <property type="match status" value="1"/>
</dbReference>
<dbReference type="eggNOG" id="COG0745">
    <property type="taxonomic scope" value="Bacteria"/>
</dbReference>
<dbReference type="InterPro" id="IPR001867">
    <property type="entry name" value="OmpR/PhoB-type_DNA-bd"/>
</dbReference>
<evidence type="ECO:0000256" key="7">
    <source>
        <dbReference type="PROSITE-ProRule" id="PRU01091"/>
    </source>
</evidence>
<feature type="domain" description="OmpR/PhoB-type" evidence="9">
    <location>
        <begin position="152"/>
        <end position="247"/>
    </location>
</feature>
<evidence type="ECO:0000256" key="1">
    <source>
        <dbReference type="ARBA" id="ARBA00022553"/>
    </source>
</evidence>
<name>E8U384_DEIML</name>
<dbReference type="FunFam" id="3.40.50.2300:FF:000001">
    <property type="entry name" value="DNA-binding response regulator PhoB"/>
    <property type="match status" value="1"/>
</dbReference>
<keyword evidence="11" id="KW-1185">Reference proteome</keyword>
<dbReference type="PANTHER" id="PTHR48111">
    <property type="entry name" value="REGULATOR OF RPOS"/>
    <property type="match status" value="1"/>
</dbReference>
<dbReference type="GO" id="GO:0000156">
    <property type="term" value="F:phosphorelay response regulator activity"/>
    <property type="evidence" value="ECO:0007669"/>
    <property type="project" value="TreeGrafter"/>
</dbReference>
<dbReference type="Gene3D" id="3.40.50.2300">
    <property type="match status" value="1"/>
</dbReference>
<dbReference type="STRING" id="709986.Deima_0368"/>
<dbReference type="EMBL" id="CP002454">
    <property type="protein sequence ID" value="ADV66029.1"/>
    <property type="molecule type" value="Genomic_DNA"/>
</dbReference>
<evidence type="ECO:0000259" key="9">
    <source>
        <dbReference type="PROSITE" id="PS51755"/>
    </source>
</evidence>
<dbReference type="Proteomes" id="UP000008635">
    <property type="component" value="Chromosome"/>
</dbReference>
<dbReference type="InterPro" id="IPR036388">
    <property type="entry name" value="WH-like_DNA-bd_sf"/>
</dbReference>
<gene>
    <name evidence="10" type="ordered locus">Deima_0368</name>
</gene>
<dbReference type="SUPFAM" id="SSF52172">
    <property type="entry name" value="CheY-like"/>
    <property type="match status" value="1"/>
</dbReference>
<dbReference type="GO" id="GO:0006355">
    <property type="term" value="P:regulation of DNA-templated transcription"/>
    <property type="evidence" value="ECO:0007669"/>
    <property type="project" value="InterPro"/>
</dbReference>
<reference evidence="10 11" key="1">
    <citation type="journal article" date="2011" name="Stand. Genomic Sci.">
        <title>Complete genome sequence of Deinococcus maricopensis type strain (LB-34).</title>
        <authorList>
            <person name="Pukall R."/>
            <person name="Zeytun A."/>
            <person name="Lucas S."/>
            <person name="Lapidus A."/>
            <person name="Hammon N."/>
            <person name="Deshpande S."/>
            <person name="Nolan M."/>
            <person name="Cheng J.F."/>
            <person name="Pitluck S."/>
            <person name="Liolios K."/>
            <person name="Pagani I."/>
            <person name="Mikhailova N."/>
            <person name="Ivanova N."/>
            <person name="Mavromatis K."/>
            <person name="Pati A."/>
            <person name="Tapia R."/>
            <person name="Han C."/>
            <person name="Goodwin L."/>
            <person name="Chen A."/>
            <person name="Palaniappan K."/>
            <person name="Land M."/>
            <person name="Hauser L."/>
            <person name="Chang Y.J."/>
            <person name="Jeffries C.D."/>
            <person name="Brambilla E.M."/>
            <person name="Rohde M."/>
            <person name="Goker M."/>
            <person name="Detter J.C."/>
            <person name="Woyke T."/>
            <person name="Bristow J."/>
            <person name="Eisen J.A."/>
            <person name="Markowitz V."/>
            <person name="Hugenholtz P."/>
            <person name="Kyrpides N.C."/>
            <person name="Klenk H.P."/>
        </authorList>
    </citation>
    <scope>NUCLEOTIDE SEQUENCE [LARGE SCALE GENOMIC DNA]</scope>
    <source>
        <strain evidence="11">DSM 21211 / LMG 22137 / NRRL B-23946 / LB-34</strain>
    </source>
</reference>
<dbReference type="InterPro" id="IPR011006">
    <property type="entry name" value="CheY-like_superfamily"/>
</dbReference>
<dbReference type="SUPFAM" id="SSF46894">
    <property type="entry name" value="C-terminal effector domain of the bipartite response regulators"/>
    <property type="match status" value="1"/>
</dbReference>
<feature type="DNA-binding region" description="OmpR/PhoB-type" evidence="7">
    <location>
        <begin position="152"/>
        <end position="247"/>
    </location>
</feature>
<keyword evidence="1 6" id="KW-0597">Phosphoprotein</keyword>
<evidence type="ECO:0000259" key="8">
    <source>
        <dbReference type="PROSITE" id="PS50110"/>
    </source>
</evidence>
<dbReference type="Pfam" id="PF00486">
    <property type="entry name" value="Trans_reg_C"/>
    <property type="match status" value="1"/>
</dbReference>
<dbReference type="AlphaFoldDB" id="E8U384"/>
<dbReference type="KEGG" id="dmr:Deima_0368"/>
<dbReference type="GO" id="GO:0032993">
    <property type="term" value="C:protein-DNA complex"/>
    <property type="evidence" value="ECO:0007669"/>
    <property type="project" value="TreeGrafter"/>
</dbReference>
<dbReference type="PANTHER" id="PTHR48111:SF28">
    <property type="entry name" value="TRANSCRIPTIONAL REGULATORY PROTEIN TCRX-RELATED"/>
    <property type="match status" value="1"/>
</dbReference>
<evidence type="ECO:0000256" key="2">
    <source>
        <dbReference type="ARBA" id="ARBA00023012"/>
    </source>
</evidence>
<reference evidence="11" key="2">
    <citation type="submission" date="2011-01" db="EMBL/GenBank/DDBJ databases">
        <title>The complete genome of Deinococcus maricopensis DSM 21211.</title>
        <authorList>
            <consortium name="US DOE Joint Genome Institute (JGI-PGF)"/>
            <person name="Lucas S."/>
            <person name="Copeland A."/>
            <person name="Lapidus A."/>
            <person name="Goodwin L."/>
            <person name="Pitluck S."/>
            <person name="Kyrpides N."/>
            <person name="Mavromatis K."/>
            <person name="Pagani I."/>
            <person name="Ivanova N."/>
            <person name="Ovchinnikova G."/>
            <person name="Zeytun A."/>
            <person name="Detter J.C."/>
            <person name="Han C."/>
            <person name="Land M."/>
            <person name="Hauser L."/>
            <person name="Markowitz V."/>
            <person name="Cheng J.-F."/>
            <person name="Hugenholtz P."/>
            <person name="Woyke T."/>
            <person name="Wu D."/>
            <person name="Pukall R."/>
            <person name="Gehrich-Schroeter G."/>
            <person name="Brambilla E."/>
            <person name="Klenk H.-P."/>
            <person name="Eisen J.A."/>
        </authorList>
    </citation>
    <scope>NUCLEOTIDE SEQUENCE [LARGE SCALE GENOMIC DNA]</scope>
    <source>
        <strain evidence="11">DSM 21211 / LMG 22137 / NRRL B-23946 / LB-34</strain>
    </source>
</reference>
<evidence type="ECO:0000256" key="5">
    <source>
        <dbReference type="ARBA" id="ARBA00023163"/>
    </source>
</evidence>
<feature type="domain" description="Response regulatory" evidence="8">
    <location>
        <begin position="31"/>
        <end position="144"/>
    </location>
</feature>
<evidence type="ECO:0000313" key="11">
    <source>
        <dbReference type="Proteomes" id="UP000008635"/>
    </source>
</evidence>
<feature type="modified residue" description="4-aspartylphosphate" evidence="6">
    <location>
        <position position="80"/>
    </location>
</feature>
<dbReference type="Gene3D" id="1.10.10.10">
    <property type="entry name" value="Winged helix-like DNA-binding domain superfamily/Winged helix DNA-binding domain"/>
    <property type="match status" value="1"/>
</dbReference>
<evidence type="ECO:0000313" key="10">
    <source>
        <dbReference type="EMBL" id="ADV66029.1"/>
    </source>
</evidence>
<dbReference type="PROSITE" id="PS50110">
    <property type="entry name" value="RESPONSE_REGULATORY"/>
    <property type="match status" value="1"/>
</dbReference>